<feature type="transmembrane region" description="Helical" evidence="5">
    <location>
        <begin position="154"/>
        <end position="175"/>
    </location>
</feature>
<feature type="transmembrane region" description="Helical" evidence="5">
    <location>
        <begin position="120"/>
        <end position="142"/>
    </location>
</feature>
<keyword evidence="2 5" id="KW-0812">Transmembrane</keyword>
<evidence type="ECO:0000256" key="3">
    <source>
        <dbReference type="ARBA" id="ARBA00022989"/>
    </source>
</evidence>
<evidence type="ECO:0000256" key="2">
    <source>
        <dbReference type="ARBA" id="ARBA00022692"/>
    </source>
</evidence>
<feature type="transmembrane region" description="Helical" evidence="5">
    <location>
        <begin position="399"/>
        <end position="416"/>
    </location>
</feature>
<dbReference type="AlphaFoldDB" id="A0A940S6W8"/>
<comment type="subcellular location">
    <subcellularLocation>
        <location evidence="1">Membrane</location>
        <topology evidence="1">Multi-pass membrane protein</topology>
    </subcellularLocation>
</comment>
<evidence type="ECO:0000313" key="7">
    <source>
        <dbReference type="EMBL" id="MBP0495986.1"/>
    </source>
</evidence>
<protein>
    <recommendedName>
        <fullName evidence="6">O-antigen ligase-related domain-containing protein</fullName>
    </recommendedName>
</protein>
<evidence type="ECO:0000256" key="4">
    <source>
        <dbReference type="ARBA" id="ARBA00023136"/>
    </source>
</evidence>
<evidence type="ECO:0000313" key="8">
    <source>
        <dbReference type="Proteomes" id="UP000677537"/>
    </source>
</evidence>
<evidence type="ECO:0000256" key="5">
    <source>
        <dbReference type="SAM" id="Phobius"/>
    </source>
</evidence>
<feature type="transmembrane region" description="Helical" evidence="5">
    <location>
        <begin position="206"/>
        <end position="237"/>
    </location>
</feature>
<feature type="transmembrane region" description="Helical" evidence="5">
    <location>
        <begin position="243"/>
        <end position="263"/>
    </location>
</feature>
<keyword evidence="8" id="KW-1185">Reference proteome</keyword>
<dbReference type="Pfam" id="PF04932">
    <property type="entry name" value="Wzy_C"/>
    <property type="match status" value="1"/>
</dbReference>
<feature type="transmembrane region" description="Helical" evidence="5">
    <location>
        <begin position="51"/>
        <end position="79"/>
    </location>
</feature>
<feature type="transmembrane region" description="Helical" evidence="5">
    <location>
        <begin position="181"/>
        <end position="199"/>
    </location>
</feature>
<organism evidence="7 8">
    <name type="scientific">Roseomonas indoligenes</name>
    <dbReference type="NCBI Taxonomy" id="2820811"/>
    <lineage>
        <taxon>Bacteria</taxon>
        <taxon>Pseudomonadati</taxon>
        <taxon>Pseudomonadota</taxon>
        <taxon>Alphaproteobacteria</taxon>
        <taxon>Acetobacterales</taxon>
        <taxon>Roseomonadaceae</taxon>
        <taxon>Roseomonas</taxon>
    </lineage>
</organism>
<keyword evidence="4 5" id="KW-0472">Membrane</keyword>
<proteinExistence type="predicted"/>
<gene>
    <name evidence="7" type="ORF">J5Y10_24600</name>
</gene>
<name>A0A940S6W8_9PROT</name>
<evidence type="ECO:0000259" key="6">
    <source>
        <dbReference type="Pfam" id="PF04932"/>
    </source>
</evidence>
<feature type="transmembrane region" description="Helical" evidence="5">
    <location>
        <begin position="363"/>
        <end position="393"/>
    </location>
</feature>
<sequence>MAPRAASPLIGQPPALRELPASEFADGPGPGALYRGSPGPWWRAATLPVSIAALAGPVVALLTPWALAPLLGLALLLAVPGHWREQRALPFAPFGAALVPLALAGWAGLSALWAPDPGRALASVGVLAAAALLGGLGAAVVAEDRPAARRALGACVALGLGGGLALALSGLASAATMPGPGPAAGLIALLPPLMLRLRLAGPWRWLLLALATGGALLLPDEAAGLAALAGAGAALLVGLGGRFVSALLALLLAGAVMATPVLLPRAMPDRVPGASPAELQRLLTWDFALEQARRLPLTGWGAEASHNLPGAHASPTPESLARLGIPAEARNQLLAAGAERMPTHPQNAAVQIFLELGWIGLGLAALAVLALGWGAGAAGAGVLAAAAAMSLAVGAWEPWWLAAQAFAGAVAAGLSARRV</sequence>
<dbReference type="Proteomes" id="UP000677537">
    <property type="component" value="Unassembled WGS sequence"/>
</dbReference>
<feature type="domain" description="O-antigen ligase-related" evidence="6">
    <location>
        <begin position="209"/>
        <end position="363"/>
    </location>
</feature>
<dbReference type="InterPro" id="IPR007016">
    <property type="entry name" value="O-antigen_ligase-rel_domated"/>
</dbReference>
<dbReference type="GO" id="GO:0016020">
    <property type="term" value="C:membrane"/>
    <property type="evidence" value="ECO:0007669"/>
    <property type="project" value="UniProtKB-SubCell"/>
</dbReference>
<dbReference type="EMBL" id="JAGIZA010000024">
    <property type="protein sequence ID" value="MBP0495986.1"/>
    <property type="molecule type" value="Genomic_DNA"/>
</dbReference>
<accession>A0A940S6W8</accession>
<dbReference type="RefSeq" id="WP_209376777.1">
    <property type="nucleotide sequence ID" value="NZ_JAGIZA010000024.1"/>
</dbReference>
<evidence type="ECO:0000256" key="1">
    <source>
        <dbReference type="ARBA" id="ARBA00004141"/>
    </source>
</evidence>
<feature type="transmembrane region" description="Helical" evidence="5">
    <location>
        <begin position="91"/>
        <end position="114"/>
    </location>
</feature>
<keyword evidence="3 5" id="KW-1133">Transmembrane helix</keyword>
<comment type="caution">
    <text evidence="7">The sequence shown here is derived from an EMBL/GenBank/DDBJ whole genome shotgun (WGS) entry which is preliminary data.</text>
</comment>
<reference evidence="7" key="1">
    <citation type="submission" date="2021-03" db="EMBL/GenBank/DDBJ databases">
        <authorList>
            <person name="So Y."/>
        </authorList>
    </citation>
    <scope>NUCLEOTIDE SEQUENCE</scope>
    <source>
        <strain evidence="7">SG15</strain>
    </source>
</reference>